<evidence type="ECO:0000313" key="12">
    <source>
        <dbReference type="Proteomes" id="UP000030106"/>
    </source>
</evidence>
<evidence type="ECO:0000256" key="2">
    <source>
        <dbReference type="ARBA" id="ARBA00011534"/>
    </source>
</evidence>
<comment type="catalytic activity">
    <reaction evidence="8">
        <text>L-threonyl-[protein] + ATP = O-phospho-L-threonyl-[protein] + ADP + H(+)</text>
        <dbReference type="Rhea" id="RHEA:46608"/>
        <dbReference type="Rhea" id="RHEA-COMP:11060"/>
        <dbReference type="Rhea" id="RHEA-COMP:11605"/>
        <dbReference type="ChEBI" id="CHEBI:15378"/>
        <dbReference type="ChEBI" id="CHEBI:30013"/>
        <dbReference type="ChEBI" id="CHEBI:30616"/>
        <dbReference type="ChEBI" id="CHEBI:61977"/>
        <dbReference type="ChEBI" id="CHEBI:456216"/>
        <dbReference type="EC" id="2.7.11.1"/>
    </reaction>
</comment>
<dbReference type="STRING" id="1245745.A0A0A2VA97"/>
<evidence type="ECO:0000256" key="6">
    <source>
        <dbReference type="ARBA" id="ARBA00030980"/>
    </source>
</evidence>
<evidence type="ECO:0000259" key="10">
    <source>
        <dbReference type="PROSITE" id="PS50011"/>
    </source>
</evidence>
<dbReference type="InterPro" id="IPR000719">
    <property type="entry name" value="Prot_kinase_dom"/>
</dbReference>
<comment type="function">
    <text evidence="1">Component of the EKC/KEOPS complex that is required for the formation of a threonylcarbamoyl group on adenosine at position 37 (t(6)A37) in tRNAs that read codons beginning with adenine. The complex is probably involved in the transfer of the threonylcarbamoyl moiety of threonylcarbamoyl-AMP (TC-AMP) to the N6 group of A37. BUD32 has ATPase activity in the context of the EKC/KEOPS complex and likely plays a supporting role to the catalytic subunit KAE1. The EKC/KEOPS complex also promotes both telomere uncapping and telomere elongation. The complex is required for efficient recruitment of transcriptional coactivators.</text>
</comment>
<name>A0A0A2VA97_BEABA</name>
<dbReference type="Pfam" id="PF00069">
    <property type="entry name" value="Pkinase"/>
    <property type="match status" value="1"/>
</dbReference>
<comment type="caution">
    <text evidence="11">The sequence shown here is derived from an EMBL/GenBank/DDBJ whole genome shotgun (WGS) entry which is preliminary data.</text>
</comment>
<evidence type="ECO:0000313" key="11">
    <source>
        <dbReference type="EMBL" id="KGQ03005.1"/>
    </source>
</evidence>
<dbReference type="SUPFAM" id="SSF56112">
    <property type="entry name" value="Protein kinase-like (PK-like)"/>
    <property type="match status" value="1"/>
</dbReference>
<protein>
    <recommendedName>
        <fullName evidence="5">EKC/KEOPS complex subunit BUD32</fullName>
        <ecNumber evidence="3">2.7.11.1</ecNumber>
    </recommendedName>
    <alternativeName>
        <fullName evidence="6 7">Atypical Serine/threonine protein kinase BUD32</fullName>
    </alternativeName>
    <alternativeName>
        <fullName evidence="4">EKC/KEOPS complex subunit bud32</fullName>
    </alternativeName>
</protein>
<keyword evidence="11" id="KW-0418">Kinase</keyword>
<evidence type="ECO:0000256" key="8">
    <source>
        <dbReference type="ARBA" id="ARBA00047899"/>
    </source>
</evidence>
<comment type="catalytic activity">
    <reaction evidence="9">
        <text>L-seryl-[protein] + ATP = O-phospho-L-seryl-[protein] + ADP + H(+)</text>
        <dbReference type="Rhea" id="RHEA:17989"/>
        <dbReference type="Rhea" id="RHEA-COMP:9863"/>
        <dbReference type="Rhea" id="RHEA-COMP:11604"/>
        <dbReference type="ChEBI" id="CHEBI:15378"/>
        <dbReference type="ChEBI" id="CHEBI:29999"/>
        <dbReference type="ChEBI" id="CHEBI:30616"/>
        <dbReference type="ChEBI" id="CHEBI:83421"/>
        <dbReference type="ChEBI" id="CHEBI:456216"/>
        <dbReference type="EC" id="2.7.11.1"/>
    </reaction>
</comment>
<dbReference type="PROSITE" id="PS50011">
    <property type="entry name" value="PROTEIN_KINASE_DOM"/>
    <property type="match status" value="1"/>
</dbReference>
<dbReference type="InterPro" id="IPR011009">
    <property type="entry name" value="Kinase-like_dom_sf"/>
</dbReference>
<evidence type="ECO:0000256" key="4">
    <source>
        <dbReference type="ARBA" id="ARBA00013948"/>
    </source>
</evidence>
<dbReference type="InterPro" id="IPR008266">
    <property type="entry name" value="Tyr_kinase_AS"/>
</dbReference>
<dbReference type="Gene3D" id="1.10.510.10">
    <property type="entry name" value="Transferase(Phosphotransferase) domain 1"/>
    <property type="match status" value="1"/>
</dbReference>
<accession>A0A0A2VA97</accession>
<evidence type="ECO:0000256" key="5">
    <source>
        <dbReference type="ARBA" id="ARBA00019973"/>
    </source>
</evidence>
<dbReference type="EMBL" id="ANFO01001300">
    <property type="protein sequence ID" value="KGQ03005.1"/>
    <property type="molecule type" value="Genomic_DNA"/>
</dbReference>
<comment type="subunit">
    <text evidence="2">Component of the EKC/KEOPS complex composed of at least BUD32, CGI121, GON7, KAE1 and PCC1; the whole complex dimerizes.</text>
</comment>
<dbReference type="PROSITE" id="PS00109">
    <property type="entry name" value="PROTEIN_KINASE_TYR"/>
    <property type="match status" value="1"/>
</dbReference>
<gene>
    <name evidence="11" type="ORF">BBAD15_g11786</name>
</gene>
<dbReference type="GO" id="GO:0005524">
    <property type="term" value="F:ATP binding"/>
    <property type="evidence" value="ECO:0007669"/>
    <property type="project" value="InterPro"/>
</dbReference>
<evidence type="ECO:0000256" key="7">
    <source>
        <dbReference type="ARBA" id="ARBA00033194"/>
    </source>
</evidence>
<evidence type="ECO:0000256" key="3">
    <source>
        <dbReference type="ARBA" id="ARBA00012513"/>
    </source>
</evidence>
<organism evidence="11 12">
    <name type="scientific">Beauveria bassiana D1-5</name>
    <dbReference type="NCBI Taxonomy" id="1245745"/>
    <lineage>
        <taxon>Eukaryota</taxon>
        <taxon>Fungi</taxon>
        <taxon>Dikarya</taxon>
        <taxon>Ascomycota</taxon>
        <taxon>Pezizomycotina</taxon>
        <taxon>Sordariomycetes</taxon>
        <taxon>Hypocreomycetidae</taxon>
        <taxon>Hypocreales</taxon>
        <taxon>Cordycipitaceae</taxon>
        <taxon>Beauveria</taxon>
    </lineage>
</organism>
<proteinExistence type="predicted"/>
<keyword evidence="11" id="KW-0808">Transferase</keyword>
<feature type="domain" description="Protein kinase" evidence="10">
    <location>
        <begin position="24"/>
        <end position="334"/>
    </location>
</feature>
<evidence type="ECO:0000256" key="9">
    <source>
        <dbReference type="ARBA" id="ARBA00048679"/>
    </source>
</evidence>
<dbReference type="GO" id="GO:0004674">
    <property type="term" value="F:protein serine/threonine kinase activity"/>
    <property type="evidence" value="ECO:0007669"/>
    <property type="project" value="UniProtKB-EC"/>
</dbReference>
<evidence type="ECO:0000256" key="1">
    <source>
        <dbReference type="ARBA" id="ARBA00003747"/>
    </source>
</evidence>
<dbReference type="SMART" id="SM00220">
    <property type="entry name" value="S_TKc"/>
    <property type="match status" value="1"/>
</dbReference>
<sequence length="334" mass="37655">MTGKHLSLDKSPNYADFQLTVQYQKGLDIIGVGAAGQVYNVDDYVVLKACRIYEPPSSDAAPCALWDYASETIFHVGILKDEKTVLRLLTEHPHPNIIEAIHMDHPEGIYLRKYQPLSALTPGSQSDRIFWYQDIIRALLHLHKLGISHSDMRKDNILFDQQGHALLGDFGANQFAMGSLIYELETGVRSEISFDDHDGLILPKINTAHDGLDSLIENAGRGQYDSTTDMLKHAECLNTVQDSRGPVEHPVSKTELIARIAQWRKNWAQQHGNLAINENDSKEPGQQCILGCVLYSLPTEPQLQILAERYGWSMDEELRFRDDIFIFSRGETPS</sequence>
<dbReference type="EC" id="2.7.11.1" evidence="3"/>
<dbReference type="Proteomes" id="UP000030106">
    <property type="component" value="Unassembled WGS sequence"/>
</dbReference>
<reference evidence="11 12" key="1">
    <citation type="submission" date="2012-10" db="EMBL/GenBank/DDBJ databases">
        <title>Genome sequencing and analysis of entomopathogenic fungi Beauveria bassiana D1-5.</title>
        <authorList>
            <person name="Li Q."/>
            <person name="Wang L."/>
            <person name="Zhang Z."/>
            <person name="Wang Q."/>
            <person name="Ren J."/>
            <person name="Wang M."/>
            <person name="Xu W."/>
            <person name="Wang J."/>
            <person name="Lu Y."/>
            <person name="Du Q."/>
            <person name="Sun Z."/>
        </authorList>
    </citation>
    <scope>NUCLEOTIDE SEQUENCE [LARGE SCALE GENOMIC DNA]</scope>
    <source>
        <strain evidence="11 12">D1-5</strain>
    </source>
</reference>
<dbReference type="HOGENOM" id="CLU_061197_0_0_1"/>
<dbReference type="AlphaFoldDB" id="A0A0A2VA97"/>